<keyword evidence="2" id="KW-1185">Reference proteome</keyword>
<gene>
    <name evidence="1" type="ORF">K491DRAFT_641859</name>
</gene>
<name>A0A6A6SRK4_9PLEO</name>
<dbReference type="OrthoDB" id="3858188at2759"/>
<evidence type="ECO:0000313" key="2">
    <source>
        <dbReference type="Proteomes" id="UP000799324"/>
    </source>
</evidence>
<accession>A0A6A6SRK4</accession>
<dbReference type="Proteomes" id="UP000799324">
    <property type="component" value="Unassembled WGS sequence"/>
</dbReference>
<dbReference type="AlphaFoldDB" id="A0A6A6SRK4"/>
<protein>
    <submittedName>
        <fullName evidence="1">Uncharacterized protein</fullName>
    </submittedName>
</protein>
<organism evidence="1 2">
    <name type="scientific">Lophiostoma macrostomum CBS 122681</name>
    <dbReference type="NCBI Taxonomy" id="1314788"/>
    <lineage>
        <taxon>Eukaryota</taxon>
        <taxon>Fungi</taxon>
        <taxon>Dikarya</taxon>
        <taxon>Ascomycota</taxon>
        <taxon>Pezizomycotina</taxon>
        <taxon>Dothideomycetes</taxon>
        <taxon>Pleosporomycetidae</taxon>
        <taxon>Pleosporales</taxon>
        <taxon>Lophiostomataceae</taxon>
        <taxon>Lophiostoma</taxon>
    </lineage>
</organism>
<dbReference type="EMBL" id="MU004520">
    <property type="protein sequence ID" value="KAF2648804.1"/>
    <property type="molecule type" value="Genomic_DNA"/>
</dbReference>
<sequence>MQSNSLKNSRFAPKTPAENLALSRAERVKKEKETATRLLSRLRWKAESLAASYIRAVEISYIHVDQNGYMHPEGATRFPFVLGMESKQVESMFQIDFFEWYTVLERYITHCLSVVGVQVSGSAPRTNVNGLKHITNPILANKRTEASHQFHANLLQALDDRECPLHAALGNQDARIQLGLAKDYRNRWKDADEKLNAASRGSEEEARKAIKLEQLDLAQMLNTIIFGCEQALSVVCNRSDASVNTPYTSRDFESLGYDGFDGMQLDEDTPIGFMDDAMDLD</sequence>
<reference evidence="1" key="1">
    <citation type="journal article" date="2020" name="Stud. Mycol.">
        <title>101 Dothideomycetes genomes: a test case for predicting lifestyles and emergence of pathogens.</title>
        <authorList>
            <person name="Haridas S."/>
            <person name="Albert R."/>
            <person name="Binder M."/>
            <person name="Bloem J."/>
            <person name="Labutti K."/>
            <person name="Salamov A."/>
            <person name="Andreopoulos B."/>
            <person name="Baker S."/>
            <person name="Barry K."/>
            <person name="Bills G."/>
            <person name="Bluhm B."/>
            <person name="Cannon C."/>
            <person name="Castanera R."/>
            <person name="Culley D."/>
            <person name="Daum C."/>
            <person name="Ezra D."/>
            <person name="Gonzalez J."/>
            <person name="Henrissat B."/>
            <person name="Kuo A."/>
            <person name="Liang C."/>
            <person name="Lipzen A."/>
            <person name="Lutzoni F."/>
            <person name="Magnuson J."/>
            <person name="Mondo S."/>
            <person name="Nolan M."/>
            <person name="Ohm R."/>
            <person name="Pangilinan J."/>
            <person name="Park H.-J."/>
            <person name="Ramirez L."/>
            <person name="Alfaro M."/>
            <person name="Sun H."/>
            <person name="Tritt A."/>
            <person name="Yoshinaga Y."/>
            <person name="Zwiers L.-H."/>
            <person name="Turgeon B."/>
            <person name="Goodwin S."/>
            <person name="Spatafora J."/>
            <person name="Crous P."/>
            <person name="Grigoriev I."/>
        </authorList>
    </citation>
    <scope>NUCLEOTIDE SEQUENCE</scope>
    <source>
        <strain evidence="1">CBS 122681</strain>
    </source>
</reference>
<proteinExistence type="predicted"/>
<evidence type="ECO:0000313" key="1">
    <source>
        <dbReference type="EMBL" id="KAF2648804.1"/>
    </source>
</evidence>